<dbReference type="EMBL" id="JACNYL010000001">
    <property type="protein sequence ID" value="MBD1420707.1"/>
    <property type="molecule type" value="Genomic_DNA"/>
</dbReference>
<accession>A0ABR7XR06</accession>
<dbReference type="InterPro" id="IPR031924">
    <property type="entry name" value="GH115"/>
</dbReference>
<keyword evidence="2" id="KW-0732">Signal</keyword>
<feature type="chain" id="PRO_5046186794" evidence="2">
    <location>
        <begin position="25"/>
        <end position="982"/>
    </location>
</feature>
<dbReference type="GO" id="GO:0016787">
    <property type="term" value="F:hydrolase activity"/>
    <property type="evidence" value="ECO:0007669"/>
    <property type="project" value="UniProtKB-KW"/>
</dbReference>
<dbReference type="Gene3D" id="3.20.20.520">
    <property type="entry name" value="Glycosyl hydrolase family 115"/>
    <property type="match status" value="1"/>
</dbReference>
<keyword evidence="5" id="KW-1185">Reference proteome</keyword>
<name>A0ABR7XR06_9SPHI</name>
<evidence type="ECO:0000313" key="5">
    <source>
        <dbReference type="Proteomes" id="UP000651112"/>
    </source>
</evidence>
<dbReference type="InterPro" id="IPR041437">
    <property type="entry name" value="GH115_C"/>
</dbReference>
<organism evidence="4 5">
    <name type="scientific">Sphingobacterium chuzhouense</name>
    <dbReference type="NCBI Taxonomy" id="1742264"/>
    <lineage>
        <taxon>Bacteria</taxon>
        <taxon>Pseudomonadati</taxon>
        <taxon>Bacteroidota</taxon>
        <taxon>Sphingobacteriia</taxon>
        <taxon>Sphingobacteriales</taxon>
        <taxon>Sphingobacteriaceae</taxon>
        <taxon>Sphingobacterium</taxon>
    </lineage>
</organism>
<gene>
    <name evidence="4" type="ORF">H8B21_03890</name>
</gene>
<dbReference type="RefSeq" id="WP_190312454.1">
    <property type="nucleotide sequence ID" value="NZ_JACNYL010000001.1"/>
</dbReference>
<reference evidence="4 5" key="1">
    <citation type="submission" date="2020-08" db="EMBL/GenBank/DDBJ databases">
        <title>Sphingobacterium sp. DN00404 isolated from aquaculture water.</title>
        <authorList>
            <person name="Zhang M."/>
        </authorList>
    </citation>
    <scope>NUCLEOTIDE SEQUENCE [LARGE SCALE GENOMIC DNA]</scope>
    <source>
        <strain evidence="4 5">KCTC 42746</strain>
    </source>
</reference>
<evidence type="ECO:0000259" key="3">
    <source>
        <dbReference type="Pfam" id="PF17829"/>
    </source>
</evidence>
<dbReference type="Pfam" id="PF17829">
    <property type="entry name" value="GH115_C"/>
    <property type="match status" value="1"/>
</dbReference>
<evidence type="ECO:0000256" key="1">
    <source>
        <dbReference type="ARBA" id="ARBA00022801"/>
    </source>
</evidence>
<comment type="caution">
    <text evidence="4">The sequence shown here is derived from an EMBL/GenBank/DDBJ whole genome shotgun (WGS) entry which is preliminary data.</text>
</comment>
<dbReference type="PANTHER" id="PTHR37842">
    <property type="match status" value="1"/>
</dbReference>
<sequence>MMMNIARCLVLSFLVILCCTFSQGQTRLAKNQKNSFVITNENRTTPILYDDNDELSVKTALKLFTEDVERVSGKKPALITESGKERNLIIVGTIGKSNIIDQLIRQNKLDVGKIKGQWERYAIQTVKNPLKGVDQALVITGSDRRGTAYGLFSISETIGVSPWYWWADVPIKHSDNIFLDVKTFSSPAPTVKYRGVFINDEDWGLLPWAKHTFDPELKDIGPKTYAKVFELLLRLKANYLCPAMHEASGAFNKYSENKVVADSFGIVMGSVHPEPLLFNNASEWDKKTMGEWNYMTNKEGILKVLDQRVKENSPYENVYTLALRGLHDKAMTGGYSLEQRVALVSEALKDQRNILKKYIDKPIEEIPQAFTPYKEVLDLYLAGLELPDDVILVWPDDNYGYMKQLSNEQERKRSGGSGVYYHASYLGIPHDYLWLSSTPPALMYEELHKAYNTGADRLWLLNAGDIKSCEFPVTLFLDMAYDINQFTFENVPNYQANWLSSIYGEQYLDDFKEITREYNRLAFTRKPEFMGWGYEWNTFSHGRERPTDTDFSFTNYKEADKRIADYTRIGAAVERIRQEIPKEAEPSFFQLLYYPVKGAELMNKKWLTAQKNRLHIAQGRSNANILRDEVKHYYDTLYKISYEYNDLMDGKWKRIMSLRQGVTASYFELPKLDSVQVSTQAGMGLVVEGQEPLKGVSSFYTLPAFNPYTDKSYFIDVFNTGEGTFDWSAHPSDDWIKVSKSAGQVTHEERIWVSVDWEKAPKGERIGGEMVFRNGDMQEIIGISLFNPANVAVRDVKGLYIEDNGVISIAGADFHRKRETDDIKMHVIDNLGIEDQSVMIGNPTAKVHNPRDPKSPGVEYDFYTFHHGPVDVYTYVLPVFPLSSDRDFGFHEQGTGQTRYAVCIDDGPVALPSSSAPEYTQAWSDNVLRNAAINKSTFYIDKPGKHTLHIKCGDPGMVIQKIVLDFGGMKKSYTGPTVTKVE</sequence>
<dbReference type="Gene3D" id="2.60.120.1620">
    <property type="match status" value="1"/>
</dbReference>
<proteinExistence type="predicted"/>
<dbReference type="Pfam" id="PF15979">
    <property type="entry name" value="Glyco_hydro_115"/>
    <property type="match status" value="1"/>
</dbReference>
<protein>
    <submittedName>
        <fullName evidence="4">Glycosyl hydrolase 115 family protein</fullName>
    </submittedName>
</protein>
<dbReference type="Gene3D" id="1.20.58.2150">
    <property type="match status" value="1"/>
</dbReference>
<evidence type="ECO:0000313" key="4">
    <source>
        <dbReference type="EMBL" id="MBD1420707.1"/>
    </source>
</evidence>
<feature type="signal peptide" evidence="2">
    <location>
        <begin position="1"/>
        <end position="24"/>
    </location>
</feature>
<dbReference type="PANTHER" id="PTHR37842:SF2">
    <property type="entry name" value="GYLCOSYL HYDROLASE 115 C-TERMINAL DOMAIN-CONTAINING PROTEIN"/>
    <property type="match status" value="1"/>
</dbReference>
<dbReference type="InterPro" id="IPR029018">
    <property type="entry name" value="Hex-like_dom2"/>
</dbReference>
<feature type="domain" description="Gylcosyl hydrolase 115 C-terminal" evidence="3">
    <location>
        <begin position="800"/>
        <end position="977"/>
    </location>
</feature>
<keyword evidence="1 4" id="KW-0378">Hydrolase</keyword>
<evidence type="ECO:0000256" key="2">
    <source>
        <dbReference type="SAM" id="SignalP"/>
    </source>
</evidence>
<dbReference type="InterPro" id="IPR042301">
    <property type="entry name" value="GH115_sf"/>
</dbReference>
<dbReference type="SUPFAM" id="SSF55545">
    <property type="entry name" value="beta-N-acetylhexosaminidase-like domain"/>
    <property type="match status" value="1"/>
</dbReference>
<dbReference type="Gene3D" id="3.30.379.10">
    <property type="entry name" value="Chitobiase/beta-hexosaminidase domain 2-like"/>
    <property type="match status" value="1"/>
</dbReference>
<dbReference type="Proteomes" id="UP000651112">
    <property type="component" value="Unassembled WGS sequence"/>
</dbReference>